<name>A0A382AIA2_9ZZZZ</name>
<organism evidence="1">
    <name type="scientific">marine metagenome</name>
    <dbReference type="NCBI Taxonomy" id="408172"/>
    <lineage>
        <taxon>unclassified sequences</taxon>
        <taxon>metagenomes</taxon>
        <taxon>ecological metagenomes</taxon>
    </lineage>
</organism>
<dbReference type="PANTHER" id="PTHR31630">
    <property type="entry name" value="PHYTANOYL-COA DIOXYGENASE-RELATED-RELATED"/>
    <property type="match status" value="1"/>
</dbReference>
<proteinExistence type="predicted"/>
<dbReference type="Gene3D" id="2.60.120.620">
    <property type="entry name" value="q2cbj1_9rhob like domain"/>
    <property type="match status" value="1"/>
</dbReference>
<dbReference type="PANTHER" id="PTHR31630:SF6">
    <property type="entry name" value="PHYTANOYL-COA DIOXYGENASE-RELATED"/>
    <property type="match status" value="1"/>
</dbReference>
<dbReference type="EMBL" id="UINC01025461">
    <property type="protein sequence ID" value="SVB01089.1"/>
    <property type="molecule type" value="Genomic_DNA"/>
</dbReference>
<evidence type="ECO:0000313" key="1">
    <source>
        <dbReference type="EMBL" id="SVB01089.1"/>
    </source>
</evidence>
<dbReference type="SUPFAM" id="SSF51197">
    <property type="entry name" value="Clavaminate synthase-like"/>
    <property type="match status" value="1"/>
</dbReference>
<gene>
    <name evidence="1" type="ORF">METZ01_LOCUS153943</name>
</gene>
<accession>A0A382AIA2</accession>
<protein>
    <recommendedName>
        <fullName evidence="2">Phytanoyl-CoA dioxygenase</fullName>
    </recommendedName>
</protein>
<feature type="non-terminal residue" evidence="1">
    <location>
        <position position="273"/>
    </location>
</feature>
<reference evidence="1" key="1">
    <citation type="submission" date="2018-05" db="EMBL/GenBank/DDBJ databases">
        <authorList>
            <person name="Lanie J.A."/>
            <person name="Ng W.-L."/>
            <person name="Kazmierczak K.M."/>
            <person name="Andrzejewski T.M."/>
            <person name="Davidsen T.M."/>
            <person name="Wayne K.J."/>
            <person name="Tettelin H."/>
            <person name="Glass J.I."/>
            <person name="Rusch D."/>
            <person name="Podicherti R."/>
            <person name="Tsui H.-C.T."/>
            <person name="Winkler M.E."/>
        </authorList>
    </citation>
    <scope>NUCLEOTIDE SEQUENCE</scope>
</reference>
<dbReference type="AlphaFoldDB" id="A0A382AIA2"/>
<sequence length="273" mass="30748">MTAVSNHRTDIHQVSLLTEHQIAQFKRDGLLVLPGVLDSDLCRQTRDQMWEVITEHRPAMKRTDPSTWLPFTKKETERHPRSRDGGDPYFFGSGHRLYIRNGAEELLLNTAVRSLWNVAEQLLGAGEVVWPAGMDGSGTTVGPCLLTEGTRNGMKPHLESEIDKWVGRPTGRPELLRLPKTGPVWSTAQGARGLYCTLPHSPPPTGDFRSAHSEAMYDTYWRLQIAAYIDDVPPDAGGLTLWPGSHRRIWDHWTKVHRDNPPPDVPEGTVKWD</sequence>
<evidence type="ECO:0008006" key="2">
    <source>
        <dbReference type="Google" id="ProtNLM"/>
    </source>
</evidence>